<dbReference type="AlphaFoldDB" id="A0A210QAD7"/>
<organism evidence="2 3">
    <name type="scientific">Mizuhopecten yessoensis</name>
    <name type="common">Japanese scallop</name>
    <name type="synonym">Patinopecten yessoensis</name>
    <dbReference type="NCBI Taxonomy" id="6573"/>
    <lineage>
        <taxon>Eukaryota</taxon>
        <taxon>Metazoa</taxon>
        <taxon>Spiralia</taxon>
        <taxon>Lophotrochozoa</taxon>
        <taxon>Mollusca</taxon>
        <taxon>Bivalvia</taxon>
        <taxon>Autobranchia</taxon>
        <taxon>Pteriomorphia</taxon>
        <taxon>Pectinida</taxon>
        <taxon>Pectinoidea</taxon>
        <taxon>Pectinidae</taxon>
        <taxon>Mizuhopecten</taxon>
    </lineage>
</organism>
<evidence type="ECO:0008006" key="4">
    <source>
        <dbReference type="Google" id="ProtNLM"/>
    </source>
</evidence>
<keyword evidence="1" id="KW-0472">Membrane</keyword>
<proteinExistence type="predicted"/>
<name>A0A210QAD7_MIZYE</name>
<keyword evidence="1" id="KW-0812">Transmembrane</keyword>
<accession>A0A210QAD7</accession>
<evidence type="ECO:0000256" key="1">
    <source>
        <dbReference type="SAM" id="Phobius"/>
    </source>
</evidence>
<keyword evidence="3" id="KW-1185">Reference proteome</keyword>
<feature type="transmembrane region" description="Helical" evidence="1">
    <location>
        <begin position="74"/>
        <end position="96"/>
    </location>
</feature>
<keyword evidence="1" id="KW-1133">Transmembrane helix</keyword>
<protein>
    <recommendedName>
        <fullName evidence="4">DUF4536 domain-containing protein</fullName>
    </recommendedName>
</protein>
<evidence type="ECO:0000313" key="2">
    <source>
        <dbReference type="EMBL" id="OWF45704.1"/>
    </source>
</evidence>
<sequence length="118" mass="13202">MDRIRRMLGTTREDYSQDCQSRIADNTSLNSKAVPDQDCLECKLIGTAVPVGAAGYILYHHRQKIGVYKGYEGMLWNILCLGMSSALILVGGCRFFDCGMFKHLKTNSKTDTSQDDKD</sequence>
<evidence type="ECO:0000313" key="3">
    <source>
        <dbReference type="Proteomes" id="UP000242188"/>
    </source>
</evidence>
<dbReference type="Proteomes" id="UP000242188">
    <property type="component" value="Unassembled WGS sequence"/>
</dbReference>
<comment type="caution">
    <text evidence="2">The sequence shown here is derived from an EMBL/GenBank/DDBJ whole genome shotgun (WGS) entry which is preliminary data.</text>
</comment>
<dbReference type="OrthoDB" id="6604875at2759"/>
<dbReference type="EMBL" id="NEDP02004417">
    <property type="protein sequence ID" value="OWF45704.1"/>
    <property type="molecule type" value="Genomic_DNA"/>
</dbReference>
<gene>
    <name evidence="2" type="ORF">KP79_PYT10313</name>
</gene>
<reference evidence="2 3" key="1">
    <citation type="journal article" date="2017" name="Nat. Ecol. Evol.">
        <title>Scallop genome provides insights into evolution of bilaterian karyotype and development.</title>
        <authorList>
            <person name="Wang S."/>
            <person name="Zhang J."/>
            <person name="Jiao W."/>
            <person name="Li J."/>
            <person name="Xun X."/>
            <person name="Sun Y."/>
            <person name="Guo X."/>
            <person name="Huan P."/>
            <person name="Dong B."/>
            <person name="Zhang L."/>
            <person name="Hu X."/>
            <person name="Sun X."/>
            <person name="Wang J."/>
            <person name="Zhao C."/>
            <person name="Wang Y."/>
            <person name="Wang D."/>
            <person name="Huang X."/>
            <person name="Wang R."/>
            <person name="Lv J."/>
            <person name="Li Y."/>
            <person name="Zhang Z."/>
            <person name="Liu B."/>
            <person name="Lu W."/>
            <person name="Hui Y."/>
            <person name="Liang J."/>
            <person name="Zhou Z."/>
            <person name="Hou R."/>
            <person name="Li X."/>
            <person name="Liu Y."/>
            <person name="Li H."/>
            <person name="Ning X."/>
            <person name="Lin Y."/>
            <person name="Zhao L."/>
            <person name="Xing Q."/>
            <person name="Dou J."/>
            <person name="Li Y."/>
            <person name="Mao J."/>
            <person name="Guo H."/>
            <person name="Dou H."/>
            <person name="Li T."/>
            <person name="Mu C."/>
            <person name="Jiang W."/>
            <person name="Fu Q."/>
            <person name="Fu X."/>
            <person name="Miao Y."/>
            <person name="Liu J."/>
            <person name="Yu Q."/>
            <person name="Li R."/>
            <person name="Liao H."/>
            <person name="Li X."/>
            <person name="Kong Y."/>
            <person name="Jiang Z."/>
            <person name="Chourrout D."/>
            <person name="Li R."/>
            <person name="Bao Z."/>
        </authorList>
    </citation>
    <scope>NUCLEOTIDE SEQUENCE [LARGE SCALE GENOMIC DNA]</scope>
    <source>
        <strain evidence="2 3">PY_sf001</strain>
    </source>
</reference>